<evidence type="ECO:0000313" key="13">
    <source>
        <dbReference type="EMBL" id="ERJ06211.1"/>
    </source>
</evidence>
<evidence type="ECO:0000256" key="9">
    <source>
        <dbReference type="NCBIfam" id="TIGR00187"/>
    </source>
</evidence>
<dbReference type="Proteomes" id="UP000003861">
    <property type="component" value="Unassembled WGS sequence"/>
</dbReference>
<comment type="catalytic activity">
    <reaction evidence="1">
        <text>2 6,7-dimethyl-8-(1-D-ribityl)lumazine + H(+) = 5-amino-6-(D-ribitylamino)uracil + riboflavin</text>
        <dbReference type="Rhea" id="RHEA:20772"/>
        <dbReference type="ChEBI" id="CHEBI:15378"/>
        <dbReference type="ChEBI" id="CHEBI:15934"/>
        <dbReference type="ChEBI" id="CHEBI:57986"/>
        <dbReference type="ChEBI" id="CHEBI:58201"/>
        <dbReference type="EC" id="2.5.1.9"/>
    </reaction>
</comment>
<dbReference type="GeneID" id="23799803"/>
<reference evidence="13 14" key="2">
    <citation type="journal article" date="2013" name="PLoS ONE">
        <title>INDIGO - INtegrated Data Warehouse of MIcrobial GenOmes with Examples from the Red Sea Extremophiles.</title>
        <authorList>
            <person name="Alam I."/>
            <person name="Antunes A."/>
            <person name="Kamau A.A."/>
            <person name="Ba Alawi W."/>
            <person name="Kalkatawi M."/>
            <person name="Stingl U."/>
            <person name="Bajic V.B."/>
        </authorList>
    </citation>
    <scope>NUCLEOTIDE SEQUENCE [LARGE SCALE GENOMIC DNA]</scope>
    <source>
        <strain evidence="13 14">SARL4B</strain>
    </source>
</reference>
<evidence type="ECO:0000256" key="10">
    <source>
        <dbReference type="PROSITE-ProRule" id="PRU00524"/>
    </source>
</evidence>
<dbReference type="PIRSF" id="PIRSF000498">
    <property type="entry name" value="Riboflavin_syn_A"/>
    <property type="match status" value="1"/>
</dbReference>
<evidence type="ECO:0000256" key="7">
    <source>
        <dbReference type="ARBA" id="ARBA00022679"/>
    </source>
</evidence>
<feature type="repeat" description="Lumazine-binding" evidence="10">
    <location>
        <begin position="1"/>
        <end position="96"/>
    </location>
</feature>
<evidence type="ECO:0000313" key="12">
    <source>
        <dbReference type="EMBL" id="CCQ33771.1"/>
    </source>
</evidence>
<dbReference type="FunFam" id="2.40.30.20:FF:000003">
    <property type="entry name" value="Riboflavin synthase, alpha subunit"/>
    <property type="match status" value="1"/>
</dbReference>
<gene>
    <name evidence="13" type="ORF">HLRTI_001690</name>
    <name evidence="12" type="ORF">HTIA_1644</name>
</gene>
<evidence type="ECO:0000256" key="2">
    <source>
        <dbReference type="ARBA" id="ARBA00002803"/>
    </source>
</evidence>
<keyword evidence="7 13" id="KW-0808">Transferase</keyword>
<evidence type="ECO:0000313" key="15">
    <source>
        <dbReference type="Proteomes" id="UP000015381"/>
    </source>
</evidence>
<proteinExistence type="predicted"/>
<evidence type="ECO:0000256" key="3">
    <source>
        <dbReference type="ARBA" id="ARBA00004887"/>
    </source>
</evidence>
<dbReference type="InterPro" id="IPR026017">
    <property type="entry name" value="Lumazine-bd_dom"/>
</dbReference>
<feature type="domain" description="Lumazine-binding" evidence="11">
    <location>
        <begin position="1"/>
        <end position="96"/>
    </location>
</feature>
<name>F7PNJ0_9EURY</name>
<reference evidence="13 14" key="1">
    <citation type="journal article" date="2011" name="J. Bacteriol.">
        <title>Genome sequence of Halorhabdus tiamatea, the first archaeon isolated from a deep-sea anoxic brine lake.</title>
        <authorList>
            <person name="Antunes A."/>
            <person name="Alam I."/>
            <person name="Bajic V.B."/>
            <person name="Stingl U."/>
        </authorList>
    </citation>
    <scope>NUCLEOTIDE SEQUENCE [LARGE SCALE GENOMIC DNA]</scope>
    <source>
        <strain evidence="13 14">SARL4B</strain>
    </source>
</reference>
<evidence type="ECO:0000256" key="6">
    <source>
        <dbReference type="ARBA" id="ARBA00022619"/>
    </source>
</evidence>
<feature type="repeat" description="Lumazine-binding" evidence="10">
    <location>
        <begin position="97"/>
        <end position="192"/>
    </location>
</feature>
<evidence type="ECO:0000256" key="5">
    <source>
        <dbReference type="ARBA" id="ARBA00013950"/>
    </source>
</evidence>
<dbReference type="InterPro" id="IPR023366">
    <property type="entry name" value="ATP_synth_asu-like_sf"/>
</dbReference>
<dbReference type="Pfam" id="PF00677">
    <property type="entry name" value="Lum_binding"/>
    <property type="match status" value="2"/>
</dbReference>
<dbReference type="CDD" id="cd00402">
    <property type="entry name" value="Riboflavin_synthase_like"/>
    <property type="match status" value="1"/>
</dbReference>
<protein>
    <recommendedName>
        <fullName evidence="5 9">Riboflavin synthase</fullName>
        <ecNumber evidence="4 9">2.5.1.9</ecNumber>
    </recommendedName>
</protein>
<dbReference type="AlphaFoldDB" id="F7PNJ0"/>
<dbReference type="STRING" id="1033806.HTIA_1644"/>
<keyword evidence="6" id="KW-0686">Riboflavin biosynthesis</keyword>
<dbReference type="eggNOG" id="arCOG04713">
    <property type="taxonomic scope" value="Archaea"/>
</dbReference>
<comment type="pathway">
    <text evidence="3">Cofactor biosynthesis; riboflavin biosynthesis; riboflavin from 2-hydroxy-3-oxobutyl phosphate and 5-amino-6-(D-ribitylamino)uracil: step 2/2.</text>
</comment>
<dbReference type="NCBIfam" id="NF006767">
    <property type="entry name" value="PRK09289.1"/>
    <property type="match status" value="1"/>
</dbReference>
<evidence type="ECO:0000256" key="1">
    <source>
        <dbReference type="ARBA" id="ARBA00000968"/>
    </source>
</evidence>
<comment type="function">
    <text evidence="2">Catalyzes the dismutation of two molecules of 6,7-dimethyl-8-ribityllumazine, resulting in the formation of riboflavin and 5-amino-6-(D-ribitylamino)uracil.</text>
</comment>
<dbReference type="EMBL" id="AFNT02000018">
    <property type="protein sequence ID" value="ERJ06211.1"/>
    <property type="molecule type" value="Genomic_DNA"/>
</dbReference>
<evidence type="ECO:0000313" key="14">
    <source>
        <dbReference type="Proteomes" id="UP000003861"/>
    </source>
</evidence>
<dbReference type="NCBIfam" id="TIGR00187">
    <property type="entry name" value="ribE"/>
    <property type="match status" value="1"/>
</dbReference>
<dbReference type="HOGENOM" id="CLU_034388_2_0_2"/>
<dbReference type="SUPFAM" id="SSF63380">
    <property type="entry name" value="Riboflavin synthase domain-like"/>
    <property type="match status" value="2"/>
</dbReference>
<dbReference type="PANTHER" id="PTHR21098:SF12">
    <property type="entry name" value="RIBOFLAVIN SYNTHASE"/>
    <property type="match status" value="1"/>
</dbReference>
<dbReference type="GO" id="GO:0004746">
    <property type="term" value="F:riboflavin synthase activity"/>
    <property type="evidence" value="ECO:0007669"/>
    <property type="project" value="UniProtKB-UniRule"/>
</dbReference>
<evidence type="ECO:0000259" key="11">
    <source>
        <dbReference type="PROSITE" id="PS51177"/>
    </source>
</evidence>
<organism evidence="13 14">
    <name type="scientific">Halorhabdus tiamatea SARL4B</name>
    <dbReference type="NCBI Taxonomy" id="1033806"/>
    <lineage>
        <taxon>Archaea</taxon>
        <taxon>Methanobacteriati</taxon>
        <taxon>Methanobacteriota</taxon>
        <taxon>Stenosarchaea group</taxon>
        <taxon>Halobacteria</taxon>
        <taxon>Halobacteriales</taxon>
        <taxon>Haloarculaceae</taxon>
        <taxon>Halorhabdus</taxon>
    </lineage>
</organism>
<dbReference type="PANTHER" id="PTHR21098">
    <property type="entry name" value="RIBOFLAVIN SYNTHASE ALPHA CHAIN"/>
    <property type="match status" value="1"/>
</dbReference>
<reference evidence="12 15" key="3">
    <citation type="journal article" date="2014" name="Environ. Microbiol.">
        <title>Halorhabdus tiamatea: proteogenomics and glycosidase activity measurements identify the first cultivated euryarchaeon from a deep-sea anoxic brine lake as potential polysaccharide degrader.</title>
        <authorList>
            <person name="Werner J."/>
            <person name="Ferrer M."/>
            <person name="Michel G."/>
            <person name="Mann A.J."/>
            <person name="Huang S."/>
            <person name="Juarez S."/>
            <person name="Ciordia S."/>
            <person name="Albar J.P."/>
            <person name="Alcaide M."/>
            <person name="La Cono V."/>
            <person name="Yakimov M.M."/>
            <person name="Antunes A."/>
            <person name="Taborda M."/>
            <person name="Da Costa M.S."/>
            <person name="Amann R.I."/>
            <person name="Gloeckner F.O."/>
            <person name="Golyshina O.V."/>
            <person name="Golyshin P.N."/>
            <person name="Teeling H."/>
        </authorList>
    </citation>
    <scope>NUCLEOTIDE SEQUENCE [LARGE SCALE GENOMIC DNA]</scope>
    <source>
        <strain evidence="15">SARL4B</strain>
        <strain evidence="12">Type strain: SARL4B</strain>
    </source>
</reference>
<dbReference type="PROSITE" id="PS51177">
    <property type="entry name" value="LUMAZINE_BIND"/>
    <property type="match status" value="2"/>
</dbReference>
<dbReference type="RefSeq" id="WP_008527586.1">
    <property type="nucleotide sequence ID" value="NC_021921.1"/>
</dbReference>
<dbReference type="Gene3D" id="2.40.30.20">
    <property type="match status" value="2"/>
</dbReference>
<keyword evidence="8" id="KW-0677">Repeat</keyword>
<dbReference type="KEGG" id="hti:HTIA_1644"/>
<dbReference type="InterPro" id="IPR017938">
    <property type="entry name" value="Riboflavin_synthase-like_b-brl"/>
</dbReference>
<accession>F7PNJ0</accession>
<dbReference type="OrthoDB" id="10084at2157"/>
<dbReference type="EC" id="2.5.1.9" evidence="4 9"/>
<dbReference type="Proteomes" id="UP000015381">
    <property type="component" value="Chromosome I"/>
</dbReference>
<dbReference type="FunFam" id="2.40.30.20:FF:000004">
    <property type="entry name" value="Riboflavin synthase, alpha subunit"/>
    <property type="match status" value="1"/>
</dbReference>
<dbReference type="InterPro" id="IPR001783">
    <property type="entry name" value="Lumazine-bd"/>
</dbReference>
<sequence>MFTGIIEDVGTVEAIDRRANALVLTLSTELTDLELGDSVAVNGPCLTVVEIDESAETFTVEVTPETYRRTNLRELHPGSPVNLESALQLNDGLDGHLVTGHIDGTGVVTDLRREEKARIYSIRPPEKLLPYLAEKGSVAVDGVSLTVVDVDRTFSVSITDFTEEETILTETGVGDEVNLEVDVIARYVERLAGEADGETDLMEKLEELNQ</sequence>
<feature type="domain" description="Lumazine-binding" evidence="11">
    <location>
        <begin position="97"/>
        <end position="192"/>
    </location>
</feature>
<dbReference type="PATRIC" id="fig|1033806.12.peg.1633"/>
<dbReference type="EMBL" id="HF571520">
    <property type="protein sequence ID" value="CCQ33771.1"/>
    <property type="molecule type" value="Genomic_DNA"/>
</dbReference>
<dbReference type="GO" id="GO:0009231">
    <property type="term" value="P:riboflavin biosynthetic process"/>
    <property type="evidence" value="ECO:0007669"/>
    <property type="project" value="UniProtKB-KW"/>
</dbReference>
<evidence type="ECO:0000256" key="4">
    <source>
        <dbReference type="ARBA" id="ARBA00012827"/>
    </source>
</evidence>
<evidence type="ECO:0000256" key="8">
    <source>
        <dbReference type="ARBA" id="ARBA00022737"/>
    </source>
</evidence>
<keyword evidence="15" id="KW-1185">Reference proteome</keyword>